<reference evidence="1" key="1">
    <citation type="submission" date="2021-06" db="EMBL/GenBank/DDBJ databases">
        <authorList>
            <person name="Kallberg Y."/>
            <person name="Tangrot J."/>
            <person name="Rosling A."/>
        </authorList>
    </citation>
    <scope>NUCLEOTIDE SEQUENCE</scope>
    <source>
        <strain evidence="1">FL130A</strain>
    </source>
</reference>
<name>A0A9N9IB58_9GLOM</name>
<dbReference type="OrthoDB" id="2384826at2759"/>
<feature type="non-terminal residue" evidence="1">
    <location>
        <position position="1"/>
    </location>
</feature>
<evidence type="ECO:0000313" key="2">
    <source>
        <dbReference type="Proteomes" id="UP000789508"/>
    </source>
</evidence>
<protein>
    <submittedName>
        <fullName evidence="1">5409_t:CDS:1</fullName>
    </submittedName>
</protein>
<organism evidence="1 2">
    <name type="scientific">Ambispora leptoticha</name>
    <dbReference type="NCBI Taxonomy" id="144679"/>
    <lineage>
        <taxon>Eukaryota</taxon>
        <taxon>Fungi</taxon>
        <taxon>Fungi incertae sedis</taxon>
        <taxon>Mucoromycota</taxon>
        <taxon>Glomeromycotina</taxon>
        <taxon>Glomeromycetes</taxon>
        <taxon>Archaeosporales</taxon>
        <taxon>Ambisporaceae</taxon>
        <taxon>Ambispora</taxon>
    </lineage>
</organism>
<dbReference type="Proteomes" id="UP000789508">
    <property type="component" value="Unassembled WGS sequence"/>
</dbReference>
<keyword evidence="2" id="KW-1185">Reference proteome</keyword>
<accession>A0A9N9IB58</accession>
<proteinExistence type="predicted"/>
<comment type="caution">
    <text evidence="1">The sequence shown here is derived from an EMBL/GenBank/DDBJ whole genome shotgun (WGS) entry which is preliminary data.</text>
</comment>
<gene>
    <name evidence="1" type="ORF">ALEPTO_LOCUS12535</name>
</gene>
<sequence>TPTTELQTNLLFEITKKINSYYSEETKQNSTTFSLFGFVSEIQEKKFKEGKRRGQPYLLLKMGEPKKELIQARKEDLPPEKLLPSKEISPISIHTYVLNFKSSNKAQQGRRFGWLVDCEIALNPIKANASLTLPNIPSP</sequence>
<evidence type="ECO:0000313" key="1">
    <source>
        <dbReference type="EMBL" id="CAG8728644.1"/>
    </source>
</evidence>
<dbReference type="AlphaFoldDB" id="A0A9N9IB58"/>
<feature type="non-terminal residue" evidence="1">
    <location>
        <position position="139"/>
    </location>
</feature>
<dbReference type="EMBL" id="CAJVPS010029377">
    <property type="protein sequence ID" value="CAG8728644.1"/>
    <property type="molecule type" value="Genomic_DNA"/>
</dbReference>